<comment type="caution">
    <text evidence="1">The sequence shown here is derived from an EMBL/GenBank/DDBJ whole genome shotgun (WGS) entry which is preliminary data.</text>
</comment>
<dbReference type="RefSeq" id="WP_183729793.1">
    <property type="nucleotide sequence ID" value="NZ_JACHBW010000019.1"/>
</dbReference>
<evidence type="ECO:0000313" key="1">
    <source>
        <dbReference type="EMBL" id="MBB6105661.1"/>
    </source>
</evidence>
<accession>A0A7W9U266</accession>
<gene>
    <name evidence="1" type="ORF">F4827_005531</name>
</gene>
<evidence type="ECO:0008006" key="3">
    <source>
        <dbReference type="Google" id="ProtNLM"/>
    </source>
</evidence>
<keyword evidence="2" id="KW-1185">Reference proteome</keyword>
<evidence type="ECO:0000313" key="2">
    <source>
        <dbReference type="Proteomes" id="UP000571554"/>
    </source>
</evidence>
<name>A0A7W9U266_9BURK</name>
<proteinExistence type="predicted"/>
<protein>
    <recommendedName>
        <fullName evidence="3">Lipoprotein</fullName>
    </recommendedName>
</protein>
<dbReference type="AlphaFoldDB" id="A0A7W9U266"/>
<dbReference type="Proteomes" id="UP000571554">
    <property type="component" value="Unassembled WGS sequence"/>
</dbReference>
<dbReference type="PROSITE" id="PS51257">
    <property type="entry name" value="PROKAR_LIPOPROTEIN"/>
    <property type="match status" value="1"/>
</dbReference>
<reference evidence="1 2" key="1">
    <citation type="submission" date="2020-08" db="EMBL/GenBank/DDBJ databases">
        <title>Above-ground endophytic microbial communities from plants in different locations in the United States.</title>
        <authorList>
            <person name="Frank C."/>
        </authorList>
    </citation>
    <scope>NUCLEOTIDE SEQUENCE [LARGE SCALE GENOMIC DNA]</scope>
    <source>
        <strain evidence="1 2">WP4_2_2</strain>
    </source>
</reference>
<sequence length="54" mass="5290">MSRLLLGLTLAGAMSLQGCSTTLENIALGAGIGVAGTVSALGCLLACQDRGPGW</sequence>
<organism evidence="1 2">
    <name type="scientific">Paraburkholderia bannensis</name>
    <dbReference type="NCBI Taxonomy" id="765414"/>
    <lineage>
        <taxon>Bacteria</taxon>
        <taxon>Pseudomonadati</taxon>
        <taxon>Pseudomonadota</taxon>
        <taxon>Betaproteobacteria</taxon>
        <taxon>Burkholderiales</taxon>
        <taxon>Burkholderiaceae</taxon>
        <taxon>Paraburkholderia</taxon>
    </lineage>
</organism>
<dbReference type="EMBL" id="JACHBW010000019">
    <property type="protein sequence ID" value="MBB6105661.1"/>
    <property type="molecule type" value="Genomic_DNA"/>
</dbReference>